<feature type="transmembrane region" description="Helical" evidence="1">
    <location>
        <begin position="21"/>
        <end position="42"/>
    </location>
</feature>
<name>A0A3N4ME67_9BACT</name>
<organism evidence="2 3">
    <name type="scientific">Chitinophaga barathri</name>
    <dbReference type="NCBI Taxonomy" id="1647451"/>
    <lineage>
        <taxon>Bacteria</taxon>
        <taxon>Pseudomonadati</taxon>
        <taxon>Bacteroidota</taxon>
        <taxon>Chitinophagia</taxon>
        <taxon>Chitinophagales</taxon>
        <taxon>Chitinophagaceae</taxon>
        <taxon>Chitinophaga</taxon>
    </lineage>
</organism>
<keyword evidence="1" id="KW-1133">Transmembrane helix</keyword>
<gene>
    <name evidence="2" type="ORF">EG028_03540</name>
</gene>
<dbReference type="AlphaFoldDB" id="A0A3N4ME67"/>
<dbReference type="EMBL" id="RMBX01000002">
    <property type="protein sequence ID" value="RPD42262.1"/>
    <property type="molecule type" value="Genomic_DNA"/>
</dbReference>
<evidence type="ECO:0000313" key="3">
    <source>
        <dbReference type="Proteomes" id="UP000279089"/>
    </source>
</evidence>
<evidence type="ECO:0000313" key="2">
    <source>
        <dbReference type="EMBL" id="RPD42262.1"/>
    </source>
</evidence>
<accession>A0A3N4ME67</accession>
<feature type="transmembrane region" description="Helical" evidence="1">
    <location>
        <begin position="48"/>
        <end position="70"/>
    </location>
</feature>
<keyword evidence="1" id="KW-0472">Membrane</keyword>
<dbReference type="Proteomes" id="UP000279089">
    <property type="component" value="Unassembled WGS sequence"/>
</dbReference>
<evidence type="ECO:0000256" key="1">
    <source>
        <dbReference type="SAM" id="Phobius"/>
    </source>
</evidence>
<sequence>MAFRNRQGFSGKAGKKTVELYTQRGFLSFVCIFWHAHCFIFFELNHIVMRKIIIAASVLGTAAAGVFWYMKNRHRADQALNDVKDAARNAYHKMNHKAKKMSAKAQESLA</sequence>
<reference evidence="3" key="1">
    <citation type="submission" date="2018-11" db="EMBL/GenBank/DDBJ databases">
        <title>Chitinophaga lutea sp.nov., isolate from arsenic contaminated soil.</title>
        <authorList>
            <person name="Zong Y."/>
        </authorList>
    </citation>
    <scope>NUCLEOTIDE SEQUENCE [LARGE SCALE GENOMIC DNA]</scope>
    <source>
        <strain evidence="3">YLT18</strain>
    </source>
</reference>
<proteinExistence type="predicted"/>
<protein>
    <submittedName>
        <fullName evidence="2">Uncharacterized protein</fullName>
    </submittedName>
</protein>
<keyword evidence="1" id="KW-0812">Transmembrane</keyword>
<keyword evidence="3" id="KW-1185">Reference proteome</keyword>
<comment type="caution">
    <text evidence="2">The sequence shown here is derived from an EMBL/GenBank/DDBJ whole genome shotgun (WGS) entry which is preliminary data.</text>
</comment>